<dbReference type="Pfam" id="PF00106">
    <property type="entry name" value="adh_short"/>
    <property type="match status" value="1"/>
</dbReference>
<name>A0A937RGS3_9ACTN</name>
<dbReference type="EMBL" id="JAEACQ010000155">
    <property type="protein sequence ID" value="MBL7627084.1"/>
    <property type="molecule type" value="Genomic_DNA"/>
</dbReference>
<dbReference type="AlphaFoldDB" id="A0A937RGS3"/>
<dbReference type="SUPFAM" id="SSF51735">
    <property type="entry name" value="NAD(P)-binding Rossmann-fold domains"/>
    <property type="match status" value="1"/>
</dbReference>
<evidence type="ECO:0000313" key="3">
    <source>
        <dbReference type="EMBL" id="MBL7627084.1"/>
    </source>
</evidence>
<dbReference type="GO" id="GO:0050664">
    <property type="term" value="F:oxidoreductase activity, acting on NAD(P)H, oxygen as acceptor"/>
    <property type="evidence" value="ECO:0007669"/>
    <property type="project" value="TreeGrafter"/>
</dbReference>
<dbReference type="PRINTS" id="PR00081">
    <property type="entry name" value="GDHRDH"/>
</dbReference>
<evidence type="ECO:0000256" key="2">
    <source>
        <dbReference type="ARBA" id="ARBA00023002"/>
    </source>
</evidence>
<gene>
    <name evidence="3" type="ORF">I7412_07875</name>
</gene>
<dbReference type="PANTHER" id="PTHR43008:SF4">
    <property type="entry name" value="CHAIN DEHYDROGENASE, PUTATIVE (AFU_ORTHOLOGUE AFUA_4G08710)-RELATED"/>
    <property type="match status" value="1"/>
</dbReference>
<dbReference type="PANTHER" id="PTHR43008">
    <property type="entry name" value="BENZIL REDUCTASE"/>
    <property type="match status" value="1"/>
</dbReference>
<evidence type="ECO:0000313" key="4">
    <source>
        <dbReference type="Proteomes" id="UP000604475"/>
    </source>
</evidence>
<dbReference type="Gene3D" id="3.40.50.720">
    <property type="entry name" value="NAD(P)-binding Rossmann-like Domain"/>
    <property type="match status" value="1"/>
</dbReference>
<dbReference type="Proteomes" id="UP000604475">
    <property type="component" value="Unassembled WGS sequence"/>
</dbReference>
<dbReference type="InterPro" id="IPR002347">
    <property type="entry name" value="SDR_fam"/>
</dbReference>
<proteinExistence type="inferred from homology"/>
<organism evidence="3 4">
    <name type="scientific">Frankia nepalensis</name>
    <dbReference type="NCBI Taxonomy" id="1836974"/>
    <lineage>
        <taxon>Bacteria</taxon>
        <taxon>Bacillati</taxon>
        <taxon>Actinomycetota</taxon>
        <taxon>Actinomycetes</taxon>
        <taxon>Frankiales</taxon>
        <taxon>Frankiaceae</taxon>
        <taxon>Frankia</taxon>
    </lineage>
</organism>
<dbReference type="RefSeq" id="WP_203001750.1">
    <property type="nucleotide sequence ID" value="NZ_JADWYU010000219.1"/>
</dbReference>
<sequence>MTSHPVALITGGSRGLGLALARALAERGWRVVVDGRDAARLAAAAAATPSLLPVAGDVTDPDHRRALADAAADLGRLDLFVANASELGPSPLPRLADAPLDAVRAVYETNVIAPLALLQLLLPPLRASGGTVLTISSDAAVEAYAGWGVYGPSKAALDHLTAVLATEEPSVRAYALDPGDMRTEMHQRAFPGEDISDRPPPEQVVPAILRLLDLRLDGGRHRAADLATAAAQETAGTAR</sequence>
<protein>
    <submittedName>
        <fullName evidence="3">SDR family NAD(P)-dependent oxidoreductase</fullName>
    </submittedName>
</protein>
<keyword evidence="2" id="KW-0560">Oxidoreductase</keyword>
<dbReference type="InterPro" id="IPR036291">
    <property type="entry name" value="NAD(P)-bd_dom_sf"/>
</dbReference>
<comment type="similarity">
    <text evidence="1">Belongs to the short-chain dehydrogenases/reductases (SDR) family.</text>
</comment>
<comment type="caution">
    <text evidence="3">The sequence shown here is derived from an EMBL/GenBank/DDBJ whole genome shotgun (WGS) entry which is preliminary data.</text>
</comment>
<reference evidence="3" key="1">
    <citation type="submission" date="2020-12" db="EMBL/GenBank/DDBJ databases">
        <title>Genomic characterization of non-nitrogen-fixing Frankia strains.</title>
        <authorList>
            <person name="Carlos-Shanley C."/>
            <person name="Guerra T."/>
            <person name="Hahn D."/>
        </authorList>
    </citation>
    <scope>NUCLEOTIDE SEQUENCE</scope>
    <source>
        <strain evidence="3">CN6</strain>
    </source>
</reference>
<evidence type="ECO:0000256" key="1">
    <source>
        <dbReference type="ARBA" id="ARBA00006484"/>
    </source>
</evidence>
<accession>A0A937RGS3</accession>
<keyword evidence="4" id="KW-1185">Reference proteome</keyword>